<reference evidence="1 2" key="1">
    <citation type="journal article" date="2018" name="J. Microbiol.">
        <title>Aestuariibaculum marinum sp. nov., a marine bacterium isolated from seawater in South Korea.</title>
        <authorList>
            <person name="Choi J."/>
            <person name="Lee D."/>
            <person name="Jang J.H."/>
            <person name="Cha S."/>
            <person name="Seo T."/>
        </authorList>
    </citation>
    <scope>NUCLEOTIDE SEQUENCE [LARGE SCALE GENOMIC DNA]</scope>
    <source>
        <strain evidence="1 2">IP7</strain>
    </source>
</reference>
<comment type="caution">
    <text evidence="1">The sequence shown here is derived from an EMBL/GenBank/DDBJ whole genome shotgun (WGS) entry which is preliminary data.</text>
</comment>
<name>A0A8J6QBD4_9FLAO</name>
<proteinExistence type="predicted"/>
<protein>
    <submittedName>
        <fullName evidence="1">Uncharacterized protein</fullName>
    </submittedName>
</protein>
<dbReference type="Proteomes" id="UP000621516">
    <property type="component" value="Unassembled WGS sequence"/>
</dbReference>
<evidence type="ECO:0000313" key="1">
    <source>
        <dbReference type="EMBL" id="MBD0824451.1"/>
    </source>
</evidence>
<organism evidence="1 2">
    <name type="scientific">Aestuariibaculum marinum</name>
    <dbReference type="NCBI Taxonomy" id="2683592"/>
    <lineage>
        <taxon>Bacteria</taxon>
        <taxon>Pseudomonadati</taxon>
        <taxon>Bacteroidota</taxon>
        <taxon>Flavobacteriia</taxon>
        <taxon>Flavobacteriales</taxon>
        <taxon>Flavobacteriaceae</taxon>
    </lineage>
</organism>
<accession>A0A8J6QBD4</accession>
<gene>
    <name evidence="1" type="ORF">ICJ85_10530</name>
</gene>
<dbReference type="EMBL" id="JACVXD010000005">
    <property type="protein sequence ID" value="MBD0824451.1"/>
    <property type="molecule type" value="Genomic_DNA"/>
</dbReference>
<sequence>MPTKGCHRSGSGYGMCKFNAMGLNICFMELNGAISEHRFTCVNGNTKTINTYKSNNYT</sequence>
<keyword evidence="2" id="KW-1185">Reference proteome</keyword>
<evidence type="ECO:0000313" key="2">
    <source>
        <dbReference type="Proteomes" id="UP000621516"/>
    </source>
</evidence>
<dbReference type="AlphaFoldDB" id="A0A8J6QBD4"/>